<protein>
    <submittedName>
        <fullName evidence="3">Esterase</fullName>
    </submittedName>
</protein>
<dbReference type="GO" id="GO:0016747">
    <property type="term" value="F:acyltransferase activity, transferring groups other than amino-acyl groups"/>
    <property type="evidence" value="ECO:0007669"/>
    <property type="project" value="TreeGrafter"/>
</dbReference>
<name>A0A437PP10_9BACT</name>
<sequence>MKKINLVLFFLAALVAFVVNAQPPRPAPTPNDTLNSTKVLKDGRVMFSIYAPKASQVTLSGDFLKEYKPIQLVKNDIGVWSYTSDAVTPDVYSYDFVVDGVKTLDPKNVLLKEGENGYSNYFEVSGPESAYASIQNVPHGNLQKVWFFSKVTGKMTRFHVYTPPGYEKMKGKLPVLYLQHGGGDNDASWSTVGRANFIMDNLYAARKAVPMIVVMPMGHPGAGFFMNPGIDEDPYYKQMFDEIMPLVAEKFRALTDRYHTAYAGLSMGGLQAMNMALFSPQRFGYVLPLSTGYFPPQIKLLEEKYADALRNPEINKLKLFWICMGGQKDIAYQNGLNCNALFDKFGIKYEKANYDAGHTFITWRHNLEEFAPKLFK</sequence>
<evidence type="ECO:0000313" key="4">
    <source>
        <dbReference type="Proteomes" id="UP000282832"/>
    </source>
</evidence>
<dbReference type="RefSeq" id="WP_127804480.1">
    <property type="nucleotide sequence ID" value="NZ_SACY01000004.1"/>
</dbReference>
<dbReference type="InterPro" id="IPR029058">
    <property type="entry name" value="AB_hydrolase_fold"/>
</dbReference>
<reference evidence="3 4" key="1">
    <citation type="submission" date="2019-01" db="EMBL/GenBank/DDBJ databases">
        <authorList>
            <person name="Chen W.-M."/>
        </authorList>
    </citation>
    <scope>NUCLEOTIDE SEQUENCE [LARGE SCALE GENOMIC DNA]</scope>
    <source>
        <strain evidence="3 4">FSY-15</strain>
    </source>
</reference>
<dbReference type="SUPFAM" id="SSF53474">
    <property type="entry name" value="alpha/beta-Hydrolases"/>
    <property type="match status" value="1"/>
</dbReference>
<dbReference type="PANTHER" id="PTHR48098">
    <property type="entry name" value="ENTEROCHELIN ESTERASE-RELATED"/>
    <property type="match status" value="1"/>
</dbReference>
<evidence type="ECO:0000259" key="2">
    <source>
        <dbReference type="Pfam" id="PF02922"/>
    </source>
</evidence>
<dbReference type="InterPro" id="IPR013783">
    <property type="entry name" value="Ig-like_fold"/>
</dbReference>
<dbReference type="InterPro" id="IPR000801">
    <property type="entry name" value="Esterase-like"/>
</dbReference>
<dbReference type="CDD" id="cd11294">
    <property type="entry name" value="E_set_Esterase_like_N"/>
    <property type="match status" value="1"/>
</dbReference>
<dbReference type="PANTHER" id="PTHR48098:SF1">
    <property type="entry name" value="DIACYLGLYCEROL ACYLTRANSFERASE_MYCOLYLTRANSFERASE AG85A"/>
    <property type="match status" value="1"/>
</dbReference>
<dbReference type="Gene3D" id="2.60.40.10">
    <property type="entry name" value="Immunoglobulins"/>
    <property type="match status" value="1"/>
</dbReference>
<dbReference type="Pfam" id="PF00756">
    <property type="entry name" value="Esterase"/>
    <property type="match status" value="1"/>
</dbReference>
<proteinExistence type="predicted"/>
<dbReference type="Pfam" id="PF02922">
    <property type="entry name" value="CBM_48"/>
    <property type="match status" value="1"/>
</dbReference>
<feature type="chain" id="PRO_5019109731" evidence="1">
    <location>
        <begin position="22"/>
        <end position="376"/>
    </location>
</feature>
<dbReference type="InterPro" id="IPR004193">
    <property type="entry name" value="Glyco_hydro_13_N"/>
</dbReference>
<dbReference type="Gene3D" id="3.40.50.1820">
    <property type="entry name" value="alpha/beta hydrolase"/>
    <property type="match status" value="1"/>
</dbReference>
<keyword evidence="4" id="KW-1185">Reference proteome</keyword>
<dbReference type="SUPFAM" id="SSF81296">
    <property type="entry name" value="E set domains"/>
    <property type="match status" value="1"/>
</dbReference>
<dbReference type="GO" id="GO:0005975">
    <property type="term" value="P:carbohydrate metabolic process"/>
    <property type="evidence" value="ECO:0007669"/>
    <property type="project" value="InterPro"/>
</dbReference>
<dbReference type="GO" id="GO:0004553">
    <property type="term" value="F:hydrolase activity, hydrolyzing O-glycosyl compounds"/>
    <property type="evidence" value="ECO:0007669"/>
    <property type="project" value="InterPro"/>
</dbReference>
<evidence type="ECO:0000256" key="1">
    <source>
        <dbReference type="SAM" id="SignalP"/>
    </source>
</evidence>
<organism evidence="3 4">
    <name type="scientific">Sandaracinomonas limnophila</name>
    <dbReference type="NCBI Taxonomy" id="1862386"/>
    <lineage>
        <taxon>Bacteria</taxon>
        <taxon>Pseudomonadati</taxon>
        <taxon>Bacteroidota</taxon>
        <taxon>Cytophagia</taxon>
        <taxon>Cytophagales</taxon>
        <taxon>Flectobacillaceae</taxon>
        <taxon>Sandaracinomonas</taxon>
    </lineage>
</organism>
<accession>A0A437PP10</accession>
<keyword evidence="1" id="KW-0732">Signal</keyword>
<dbReference type="OrthoDB" id="9803578at2"/>
<dbReference type="EMBL" id="SACY01000004">
    <property type="protein sequence ID" value="RVU24015.1"/>
    <property type="molecule type" value="Genomic_DNA"/>
</dbReference>
<comment type="caution">
    <text evidence="3">The sequence shown here is derived from an EMBL/GenBank/DDBJ whole genome shotgun (WGS) entry which is preliminary data.</text>
</comment>
<dbReference type="AlphaFoldDB" id="A0A437PP10"/>
<evidence type="ECO:0000313" key="3">
    <source>
        <dbReference type="EMBL" id="RVU24015.1"/>
    </source>
</evidence>
<dbReference type="InterPro" id="IPR050583">
    <property type="entry name" value="Mycobacterial_A85_antigen"/>
</dbReference>
<dbReference type="Proteomes" id="UP000282832">
    <property type="component" value="Unassembled WGS sequence"/>
</dbReference>
<feature type="domain" description="Glycoside hydrolase family 13 N-terminal" evidence="2">
    <location>
        <begin position="41"/>
        <end position="100"/>
    </location>
</feature>
<feature type="signal peptide" evidence="1">
    <location>
        <begin position="1"/>
        <end position="21"/>
    </location>
</feature>
<dbReference type="InterPro" id="IPR014756">
    <property type="entry name" value="Ig_E-set"/>
</dbReference>
<gene>
    <name evidence="3" type="ORF">EOJ36_08800</name>
</gene>